<reference evidence="1" key="1">
    <citation type="submission" date="2018-05" db="EMBL/GenBank/DDBJ databases">
        <authorList>
            <person name="Lanie J.A."/>
            <person name="Ng W.-L."/>
            <person name="Kazmierczak K.M."/>
            <person name="Andrzejewski T.M."/>
            <person name="Davidsen T.M."/>
            <person name="Wayne K.J."/>
            <person name="Tettelin H."/>
            <person name="Glass J.I."/>
            <person name="Rusch D."/>
            <person name="Podicherti R."/>
            <person name="Tsui H.-C.T."/>
            <person name="Winkler M.E."/>
        </authorList>
    </citation>
    <scope>NUCLEOTIDE SEQUENCE</scope>
</reference>
<dbReference type="EMBL" id="UINC01019297">
    <property type="protein sequence ID" value="SVA81657.1"/>
    <property type="molecule type" value="Genomic_DNA"/>
</dbReference>
<sequence length="24" mass="2814">WGNRQYAFIPDKLNTFSSARQKSV</sequence>
<name>A0A381YYW5_9ZZZZ</name>
<dbReference type="AlphaFoldDB" id="A0A381YYW5"/>
<feature type="non-terminal residue" evidence="1">
    <location>
        <position position="24"/>
    </location>
</feature>
<proteinExistence type="predicted"/>
<feature type="non-terminal residue" evidence="1">
    <location>
        <position position="1"/>
    </location>
</feature>
<organism evidence="1">
    <name type="scientific">marine metagenome</name>
    <dbReference type="NCBI Taxonomy" id="408172"/>
    <lineage>
        <taxon>unclassified sequences</taxon>
        <taxon>metagenomes</taxon>
        <taxon>ecological metagenomes</taxon>
    </lineage>
</organism>
<protein>
    <submittedName>
        <fullName evidence="1">Uncharacterized protein</fullName>
    </submittedName>
</protein>
<accession>A0A381YYW5</accession>
<gene>
    <name evidence="1" type="ORF">METZ01_LOCUS134511</name>
</gene>
<evidence type="ECO:0000313" key="1">
    <source>
        <dbReference type="EMBL" id="SVA81657.1"/>
    </source>
</evidence>